<dbReference type="Proteomes" id="UP000231644">
    <property type="component" value="Unassembled WGS sequence"/>
</dbReference>
<gene>
    <name evidence="1" type="ORF">SAMN05421762_3570</name>
</gene>
<sequence>MEYLIELLRADADGSSDPGSVSAERLLSAVQKLAPGSDRADGFCWLTRWISETSVQSVLLEMLAWTDDAPALAEMVDCLERIEIPAGFAKPAWTSLCSHFEDESNHSWGRSHALRGAMLLSQENAVLVRRLQASILDVSTEDDPQFLRHVAKVVGAILRRYPDTDFMLLLEQLATLDTVADEACMEIGLAKLREGLAAPTEEALWSALASAKKWFERSLENSERRPDAKLYLLCTTFLLSVREDGLRADLKDRLPELEIAAIEYTAFSQARHASHSWLAVSSRERFHWLSMATKLAALAHSLGKEIWLNVAIVIEDELLSIFYPGSEVFGLPSTPGLDASMQDATIRGMRERRYYLQALEEWLQVNIDHGKAGAVAELRETLKRSMEDSLNRRPFDATTTSRLVEVLEDAGFSEAAAKMGVSELRMHGDANVMVAQLWQQVIEQFATQPDYSRFPDARMLVESLVGLLLKFLAARSNVGVSTDPVASYLFRRSGKLPVEHDLQLDFLKFLQTGGAPTFQAEARDRGGGRADIDVQFRGVSSIIEVKKDDNVPDNATLAKRYAGQATGYLTTGVRFGFLLVLDLTDRNGHQQHISERITIERKTPVGSDTEYLIVVARVQALRKTPHDLK</sequence>
<dbReference type="EMBL" id="FOLX01000004">
    <property type="protein sequence ID" value="SFD20034.1"/>
    <property type="molecule type" value="Genomic_DNA"/>
</dbReference>
<evidence type="ECO:0000313" key="2">
    <source>
        <dbReference type="Proteomes" id="UP000231644"/>
    </source>
</evidence>
<dbReference type="OrthoDB" id="7968592at2"/>
<dbReference type="AlphaFoldDB" id="A0A1I1QD00"/>
<name>A0A1I1QD00_9RHOB</name>
<organism evidence="1 2">
    <name type="scientific">Pseudooceanicola nitratireducens</name>
    <dbReference type="NCBI Taxonomy" id="517719"/>
    <lineage>
        <taxon>Bacteria</taxon>
        <taxon>Pseudomonadati</taxon>
        <taxon>Pseudomonadota</taxon>
        <taxon>Alphaproteobacteria</taxon>
        <taxon>Rhodobacterales</taxon>
        <taxon>Paracoccaceae</taxon>
        <taxon>Pseudooceanicola</taxon>
    </lineage>
</organism>
<reference evidence="1 2" key="1">
    <citation type="submission" date="2016-10" db="EMBL/GenBank/DDBJ databases">
        <authorList>
            <person name="de Groot N.N."/>
        </authorList>
    </citation>
    <scope>NUCLEOTIDE SEQUENCE [LARGE SCALE GENOMIC DNA]</scope>
    <source>
        <strain evidence="1 2">DSM 29619</strain>
    </source>
</reference>
<dbReference type="STRING" id="517719.SAMN05421762_3570"/>
<dbReference type="RefSeq" id="WP_083783485.1">
    <property type="nucleotide sequence ID" value="NZ_FNZG01000016.1"/>
</dbReference>
<evidence type="ECO:0000313" key="1">
    <source>
        <dbReference type="EMBL" id="SFD20034.1"/>
    </source>
</evidence>
<protein>
    <submittedName>
        <fullName evidence="1">Uncharacterized protein</fullName>
    </submittedName>
</protein>
<accession>A0A1I1QD00</accession>
<proteinExistence type="predicted"/>
<keyword evidence="2" id="KW-1185">Reference proteome</keyword>